<keyword evidence="11" id="KW-1185">Reference proteome</keyword>
<dbReference type="NCBIfam" id="NF008171">
    <property type="entry name" value="PRK10918.1"/>
    <property type="match status" value="1"/>
</dbReference>
<dbReference type="InterPro" id="IPR024370">
    <property type="entry name" value="PBP_domain"/>
</dbReference>
<feature type="signal peptide" evidence="8">
    <location>
        <begin position="1"/>
        <end position="29"/>
    </location>
</feature>
<dbReference type="Proteomes" id="UP001216674">
    <property type="component" value="Unassembled WGS sequence"/>
</dbReference>
<gene>
    <name evidence="10" type="primary">pstS</name>
    <name evidence="10" type="ORF">P3W85_37890</name>
</gene>
<evidence type="ECO:0000313" key="11">
    <source>
        <dbReference type="Proteomes" id="UP001216674"/>
    </source>
</evidence>
<feature type="domain" description="PBP" evidence="9">
    <location>
        <begin position="26"/>
        <end position="312"/>
    </location>
</feature>
<comment type="function">
    <text evidence="1 7">Part of the ABC transporter complex PstSACB involved in phosphate import.</text>
</comment>
<evidence type="ECO:0000256" key="4">
    <source>
        <dbReference type="ARBA" id="ARBA00021889"/>
    </source>
</evidence>
<comment type="subunit">
    <text evidence="3 7">The complex is composed of two ATP-binding proteins (PstB), two transmembrane proteins (PstC and PstA) and a solute-binding protein (PstS).</text>
</comment>
<feature type="chain" id="PRO_5045997584" description="Phosphate-binding protein PstS" evidence="8">
    <location>
        <begin position="30"/>
        <end position="343"/>
    </location>
</feature>
<evidence type="ECO:0000256" key="7">
    <source>
        <dbReference type="PIRNR" id="PIRNR002756"/>
    </source>
</evidence>
<accession>A0ABT6B1A6</accession>
<dbReference type="NCBIfam" id="TIGR00975">
    <property type="entry name" value="3a0107s03"/>
    <property type="match status" value="1"/>
</dbReference>
<evidence type="ECO:0000256" key="6">
    <source>
        <dbReference type="ARBA" id="ARBA00022592"/>
    </source>
</evidence>
<protein>
    <recommendedName>
        <fullName evidence="4 7">Phosphate-binding protein PstS</fullName>
    </recommendedName>
</protein>
<dbReference type="Gene3D" id="3.40.190.10">
    <property type="entry name" value="Periplasmic binding protein-like II"/>
    <property type="match status" value="2"/>
</dbReference>
<keyword evidence="5 7" id="KW-0813">Transport</keyword>
<dbReference type="EMBL" id="JARJLM010000619">
    <property type="protein sequence ID" value="MDF3838667.1"/>
    <property type="molecule type" value="Genomic_DNA"/>
</dbReference>
<evidence type="ECO:0000256" key="5">
    <source>
        <dbReference type="ARBA" id="ARBA00022448"/>
    </source>
</evidence>
<evidence type="ECO:0000259" key="9">
    <source>
        <dbReference type="Pfam" id="PF12849"/>
    </source>
</evidence>
<dbReference type="InterPro" id="IPR005673">
    <property type="entry name" value="ABC_phos-bd_PstS"/>
</dbReference>
<dbReference type="Pfam" id="PF12849">
    <property type="entry name" value="PBP_like_2"/>
    <property type="match status" value="1"/>
</dbReference>
<evidence type="ECO:0000256" key="2">
    <source>
        <dbReference type="ARBA" id="ARBA00008725"/>
    </source>
</evidence>
<proteinExistence type="inferred from homology"/>
<dbReference type="PANTHER" id="PTHR42996:SF1">
    <property type="entry name" value="PHOSPHATE-BINDING PROTEIN PSTS"/>
    <property type="match status" value="1"/>
</dbReference>
<evidence type="ECO:0000256" key="1">
    <source>
        <dbReference type="ARBA" id="ARBA00002841"/>
    </source>
</evidence>
<evidence type="ECO:0000256" key="8">
    <source>
        <dbReference type="SAM" id="SignalP"/>
    </source>
</evidence>
<comment type="caution">
    <text evidence="10">The sequence shown here is derived from an EMBL/GenBank/DDBJ whole genome shotgun (WGS) entry which is preliminary data.</text>
</comment>
<dbReference type="CDD" id="cd13565">
    <property type="entry name" value="PBP2_PstS"/>
    <property type="match status" value="1"/>
</dbReference>
<comment type="similarity">
    <text evidence="2 7">Belongs to the PstS family.</text>
</comment>
<dbReference type="PANTHER" id="PTHR42996">
    <property type="entry name" value="PHOSPHATE-BINDING PROTEIN PSTS"/>
    <property type="match status" value="1"/>
</dbReference>
<keyword evidence="6 7" id="KW-0592">Phosphate transport</keyword>
<dbReference type="RefSeq" id="WP_276268568.1">
    <property type="nucleotide sequence ID" value="NZ_JARJLM010000619.1"/>
</dbReference>
<name>A0ABT6B1A6_9BURK</name>
<dbReference type="SUPFAM" id="SSF53850">
    <property type="entry name" value="Periplasmic binding protein-like II"/>
    <property type="match status" value="1"/>
</dbReference>
<evidence type="ECO:0000256" key="3">
    <source>
        <dbReference type="ARBA" id="ARBA00011529"/>
    </source>
</evidence>
<dbReference type="InterPro" id="IPR050962">
    <property type="entry name" value="Phosphate-bind_PstS"/>
</dbReference>
<reference evidence="10 11" key="1">
    <citation type="submission" date="2023-03" db="EMBL/GenBank/DDBJ databases">
        <title>Draft assemblies of triclosan tolerant bacteria isolated from returned activated sludge.</title>
        <authorList>
            <person name="Van Hamelsveld S."/>
        </authorList>
    </citation>
    <scope>NUCLEOTIDE SEQUENCE [LARGE SCALE GENOMIC DNA]</scope>
    <source>
        <strain evidence="10 11">GW210010_S58</strain>
    </source>
</reference>
<evidence type="ECO:0000313" key="10">
    <source>
        <dbReference type="EMBL" id="MDF3838667.1"/>
    </source>
</evidence>
<keyword evidence="8" id="KW-0732">Signal</keyword>
<sequence>MTGILFGRSPWRHATLACLLAGCALAARAGDITGAGSTFVYPLLVKWAATYYTKTGQQVNYEPIGSGNGIRQIKAAAVTFGTSDMPLKPDELEAAGLVQFPLVVGGVVPVVNLDGVAAGQVHLTGQLLADIYLGKIVNWDDPAIAAVNPGIRFPDRKIVVVHRSDSSGTTFNWADYLSKVSGEWKGRVGAGTTVKWPVGVGASGNDGIAIYIKNVKGAIGYVELTYALQRKLPYTAVRNRDGAFVEPSRESFSAAVSAADWNQHPDFYQVITDAPGMQAWPITGAVFVIMPKAPKNASDAKSALAFFRWALNDGQADAAAEHYVSLPSGLVKQIEAYWGESIK</sequence>
<organism evidence="10 11">
    <name type="scientific">Cupriavidus basilensis</name>
    <dbReference type="NCBI Taxonomy" id="68895"/>
    <lineage>
        <taxon>Bacteria</taxon>
        <taxon>Pseudomonadati</taxon>
        <taxon>Pseudomonadota</taxon>
        <taxon>Betaproteobacteria</taxon>
        <taxon>Burkholderiales</taxon>
        <taxon>Burkholderiaceae</taxon>
        <taxon>Cupriavidus</taxon>
    </lineage>
</organism>
<dbReference type="PIRSF" id="PIRSF002756">
    <property type="entry name" value="PstS"/>
    <property type="match status" value="1"/>
</dbReference>